<feature type="region of interest" description="Disordered" evidence="1">
    <location>
        <begin position="1"/>
        <end position="44"/>
    </location>
</feature>
<feature type="transmembrane region" description="Helical" evidence="2">
    <location>
        <begin position="147"/>
        <end position="173"/>
    </location>
</feature>
<feature type="region of interest" description="Disordered" evidence="1">
    <location>
        <begin position="75"/>
        <end position="95"/>
    </location>
</feature>
<accession>A0ABN9ZPI5</accession>
<evidence type="ECO:0000313" key="4">
    <source>
        <dbReference type="Proteomes" id="UP001314169"/>
    </source>
</evidence>
<sequence length="175" mass="18769">MQEVDGRSGWGGRRMQQPELGAARLLCLPSKPRSSQGAQEPGVTFGLKERHPMVVRATISALGFLSLREAFSLRRVGPPTPQPPASKAPREEPGSAAALCPVEAGRGRNRLSAQGVPAARAPQVFGHRRGAMPASSTIHVLQLLRELLAFVLLSYTVLLGALLLAGWTTYFLVLK</sequence>
<organism evidence="3 4">
    <name type="scientific">Pipistrellus nathusii</name>
    <name type="common">Nathusius' pipistrelle</name>
    <dbReference type="NCBI Taxonomy" id="59473"/>
    <lineage>
        <taxon>Eukaryota</taxon>
        <taxon>Metazoa</taxon>
        <taxon>Chordata</taxon>
        <taxon>Craniata</taxon>
        <taxon>Vertebrata</taxon>
        <taxon>Euteleostomi</taxon>
        <taxon>Mammalia</taxon>
        <taxon>Eutheria</taxon>
        <taxon>Laurasiatheria</taxon>
        <taxon>Chiroptera</taxon>
        <taxon>Yangochiroptera</taxon>
        <taxon>Vespertilionidae</taxon>
        <taxon>Pipistrellus</taxon>
    </lineage>
</organism>
<reference evidence="3" key="1">
    <citation type="submission" date="2023-12" db="EMBL/GenBank/DDBJ databases">
        <authorList>
            <person name="Brown T."/>
        </authorList>
    </citation>
    <scope>NUCLEOTIDE SEQUENCE</scope>
</reference>
<gene>
    <name evidence="3" type="ORF">MPIPNATIZW_LOCUS8502</name>
</gene>
<dbReference type="Proteomes" id="UP001314169">
    <property type="component" value="Chromosome 19"/>
</dbReference>
<keyword evidence="2" id="KW-1133">Transmembrane helix</keyword>
<keyword evidence="2" id="KW-0472">Membrane</keyword>
<evidence type="ECO:0000256" key="2">
    <source>
        <dbReference type="SAM" id="Phobius"/>
    </source>
</evidence>
<evidence type="ECO:0000313" key="3">
    <source>
        <dbReference type="EMBL" id="CAK6440196.1"/>
    </source>
</evidence>
<name>A0ABN9ZPI5_PIPNA</name>
<dbReference type="EMBL" id="OY882876">
    <property type="protein sequence ID" value="CAK6440196.1"/>
    <property type="molecule type" value="Genomic_DNA"/>
</dbReference>
<evidence type="ECO:0000256" key="1">
    <source>
        <dbReference type="SAM" id="MobiDB-lite"/>
    </source>
</evidence>
<keyword evidence="4" id="KW-1185">Reference proteome</keyword>
<protein>
    <submittedName>
        <fullName evidence="3">Uncharacterized protein</fullName>
    </submittedName>
</protein>
<keyword evidence="2" id="KW-0812">Transmembrane</keyword>
<proteinExistence type="predicted"/>